<evidence type="ECO:0000256" key="1">
    <source>
        <dbReference type="SAM" id="MobiDB-lite"/>
    </source>
</evidence>
<feature type="compositionally biased region" description="Polar residues" evidence="1">
    <location>
        <begin position="53"/>
        <end position="78"/>
    </location>
</feature>
<dbReference type="EMBL" id="JBFOLK010000003">
    <property type="protein sequence ID" value="KAL2526301.1"/>
    <property type="molecule type" value="Genomic_DNA"/>
</dbReference>
<evidence type="ECO:0000313" key="3">
    <source>
        <dbReference type="Proteomes" id="UP001604336"/>
    </source>
</evidence>
<protein>
    <submittedName>
        <fullName evidence="2">Uncharacterized protein</fullName>
    </submittedName>
</protein>
<reference evidence="3" key="1">
    <citation type="submission" date="2024-07" db="EMBL/GenBank/DDBJ databases">
        <title>Two chromosome-level genome assemblies of Korean endemic species Abeliophyllum distichum and Forsythia ovata (Oleaceae).</title>
        <authorList>
            <person name="Jang H."/>
        </authorList>
    </citation>
    <scope>NUCLEOTIDE SEQUENCE [LARGE SCALE GENOMIC DNA]</scope>
</reference>
<keyword evidence="3" id="KW-1185">Reference proteome</keyword>
<feature type="region of interest" description="Disordered" evidence="1">
    <location>
        <begin position="1"/>
        <end position="93"/>
    </location>
</feature>
<evidence type="ECO:0000313" key="2">
    <source>
        <dbReference type="EMBL" id="KAL2526301.1"/>
    </source>
</evidence>
<name>A0ABD1UMK8_9LAMI</name>
<organism evidence="2 3">
    <name type="scientific">Abeliophyllum distichum</name>
    <dbReference type="NCBI Taxonomy" id="126358"/>
    <lineage>
        <taxon>Eukaryota</taxon>
        <taxon>Viridiplantae</taxon>
        <taxon>Streptophyta</taxon>
        <taxon>Embryophyta</taxon>
        <taxon>Tracheophyta</taxon>
        <taxon>Spermatophyta</taxon>
        <taxon>Magnoliopsida</taxon>
        <taxon>eudicotyledons</taxon>
        <taxon>Gunneridae</taxon>
        <taxon>Pentapetalae</taxon>
        <taxon>asterids</taxon>
        <taxon>lamiids</taxon>
        <taxon>Lamiales</taxon>
        <taxon>Oleaceae</taxon>
        <taxon>Forsythieae</taxon>
        <taxon>Abeliophyllum</taxon>
    </lineage>
</organism>
<dbReference type="Proteomes" id="UP001604336">
    <property type="component" value="Unassembled WGS sequence"/>
</dbReference>
<sequence>MQNTAEIHVVESRVTRSPHKNTNGAPDTGSRPELKTNRIKIGSPREAPASEYYIQNHSTKGIQRQSGGSDVEQGSTSAKSRKPGLQMESRLKQRLIRVGSQGYRWSHG</sequence>
<accession>A0ABD1UMK8</accession>
<proteinExistence type="predicted"/>
<comment type="caution">
    <text evidence="2">The sequence shown here is derived from an EMBL/GenBank/DDBJ whole genome shotgun (WGS) entry which is preliminary data.</text>
</comment>
<gene>
    <name evidence="2" type="ORF">Adt_11355</name>
</gene>
<dbReference type="AlphaFoldDB" id="A0ABD1UMK8"/>